<evidence type="ECO:0000313" key="5">
    <source>
        <dbReference type="EMBL" id="EOA17516.1"/>
    </source>
</evidence>
<dbReference type="Gene3D" id="3.10.450.10">
    <property type="match status" value="1"/>
</dbReference>
<feature type="domain" description="Cystatin" evidence="4">
    <location>
        <begin position="95"/>
        <end position="159"/>
    </location>
</feature>
<feature type="compositionally biased region" description="Basic and acidic residues" evidence="3">
    <location>
        <begin position="1"/>
        <end position="32"/>
    </location>
</feature>
<dbReference type="NCBIfam" id="TIGR01638">
    <property type="entry name" value="Atha_cystat_rel"/>
    <property type="match status" value="1"/>
</dbReference>
<dbReference type="SUPFAM" id="SSF54403">
    <property type="entry name" value="Cystatin/monellin"/>
    <property type="match status" value="1"/>
</dbReference>
<keyword evidence="6" id="KW-1185">Reference proteome</keyword>
<protein>
    <recommendedName>
        <fullName evidence="4">Cystatin domain-containing protein</fullName>
    </recommendedName>
</protein>
<feature type="region of interest" description="Disordered" evidence="3">
    <location>
        <begin position="1"/>
        <end position="33"/>
    </location>
</feature>
<accession>R0F7J2</accession>
<keyword evidence="2" id="KW-0789">Thiol protease inhibitor</keyword>
<dbReference type="PANTHER" id="PTHR31228:SF25">
    <property type="entry name" value="CYSTATIN-LIKE PROTEIN-RELATED"/>
    <property type="match status" value="1"/>
</dbReference>
<dbReference type="EMBL" id="KB870811">
    <property type="protein sequence ID" value="EOA17516.1"/>
    <property type="molecule type" value="Genomic_DNA"/>
</dbReference>
<dbReference type="InterPro" id="IPR006525">
    <property type="entry name" value="Cystatin-related_pln"/>
</dbReference>
<evidence type="ECO:0000259" key="4">
    <source>
        <dbReference type="Pfam" id="PF00031"/>
    </source>
</evidence>
<evidence type="ECO:0000256" key="2">
    <source>
        <dbReference type="ARBA" id="ARBA00022704"/>
    </source>
</evidence>
<dbReference type="InterPro" id="IPR046350">
    <property type="entry name" value="Cystatin_sf"/>
</dbReference>
<dbReference type="PANTHER" id="PTHR31228">
    <property type="entry name" value="CYSTATIN/MONELLIN SUPERFAMILY PROTEIN"/>
    <property type="match status" value="1"/>
</dbReference>
<keyword evidence="1" id="KW-0646">Protease inhibitor</keyword>
<dbReference type="Proteomes" id="UP000029121">
    <property type="component" value="Unassembled WGS sequence"/>
</dbReference>
<dbReference type="AlphaFoldDB" id="R0F7J2"/>
<dbReference type="InterPro" id="IPR000010">
    <property type="entry name" value="Cystatin_dom"/>
</dbReference>
<evidence type="ECO:0000313" key="6">
    <source>
        <dbReference type="Proteomes" id="UP000029121"/>
    </source>
</evidence>
<sequence length="181" mass="21017">MPGVDDSKVRLRDPAEIESPERKIETKSEDRPPNSFYFGGKLLRVGEPNDEECFRQAKLFSKQFGDSEGFDVDWDSFDYVFSVVNFYWQPQLDDRMTNDELLKQLIRAAIEEYDDDNGTELELIDYVGANMAPCKGIMYYITFRAKDVSSTNPELYQAKVRKFCDDIAVKLVREKPHKEIS</sequence>
<organism evidence="5 6">
    <name type="scientific">Capsella rubella</name>
    <dbReference type="NCBI Taxonomy" id="81985"/>
    <lineage>
        <taxon>Eukaryota</taxon>
        <taxon>Viridiplantae</taxon>
        <taxon>Streptophyta</taxon>
        <taxon>Embryophyta</taxon>
        <taxon>Tracheophyta</taxon>
        <taxon>Spermatophyta</taxon>
        <taxon>Magnoliopsida</taxon>
        <taxon>eudicotyledons</taxon>
        <taxon>Gunneridae</taxon>
        <taxon>Pentapetalae</taxon>
        <taxon>rosids</taxon>
        <taxon>malvids</taxon>
        <taxon>Brassicales</taxon>
        <taxon>Brassicaceae</taxon>
        <taxon>Camelineae</taxon>
        <taxon>Capsella</taxon>
    </lineage>
</organism>
<reference evidence="6" key="1">
    <citation type="journal article" date="2013" name="Nat. Genet.">
        <title>The Capsella rubella genome and the genomic consequences of rapid mating system evolution.</title>
        <authorList>
            <person name="Slotte T."/>
            <person name="Hazzouri K.M."/>
            <person name="Agren J.A."/>
            <person name="Koenig D."/>
            <person name="Maumus F."/>
            <person name="Guo Y.L."/>
            <person name="Steige K."/>
            <person name="Platts A.E."/>
            <person name="Escobar J.S."/>
            <person name="Newman L.K."/>
            <person name="Wang W."/>
            <person name="Mandakova T."/>
            <person name="Vello E."/>
            <person name="Smith L.M."/>
            <person name="Henz S.R."/>
            <person name="Steffen J."/>
            <person name="Takuno S."/>
            <person name="Brandvain Y."/>
            <person name="Coop G."/>
            <person name="Andolfatto P."/>
            <person name="Hu T.T."/>
            <person name="Blanchette M."/>
            <person name="Clark R.M."/>
            <person name="Quesneville H."/>
            <person name="Nordborg M."/>
            <person name="Gaut B.S."/>
            <person name="Lysak M.A."/>
            <person name="Jenkins J."/>
            <person name="Grimwood J."/>
            <person name="Chapman J."/>
            <person name="Prochnik S."/>
            <person name="Shu S."/>
            <person name="Rokhsar D."/>
            <person name="Schmutz J."/>
            <person name="Weigel D."/>
            <person name="Wright S.I."/>
        </authorList>
    </citation>
    <scope>NUCLEOTIDE SEQUENCE [LARGE SCALE GENOMIC DNA]</scope>
    <source>
        <strain evidence="6">cv. Monte Gargano</strain>
    </source>
</reference>
<dbReference type="KEGG" id="crb:17879395"/>
<dbReference type="GO" id="GO:0004869">
    <property type="term" value="F:cysteine-type endopeptidase inhibitor activity"/>
    <property type="evidence" value="ECO:0007669"/>
    <property type="project" value="UniProtKB-KW"/>
</dbReference>
<dbReference type="Pfam" id="PF00031">
    <property type="entry name" value="Cystatin"/>
    <property type="match status" value="1"/>
</dbReference>
<evidence type="ECO:0000256" key="1">
    <source>
        <dbReference type="ARBA" id="ARBA00022690"/>
    </source>
</evidence>
<evidence type="ECO:0000256" key="3">
    <source>
        <dbReference type="SAM" id="MobiDB-lite"/>
    </source>
</evidence>
<name>R0F7J2_9BRAS</name>
<gene>
    <name evidence="5" type="ORF">CARUB_v10005849mg</name>
</gene>
<dbReference type="OrthoDB" id="1112738at2759"/>
<proteinExistence type="predicted"/>